<keyword evidence="14" id="KW-1003">Cell membrane</keyword>
<protein>
    <recommendedName>
        <fullName evidence="14">ATP-dependent zinc metalloprotease FtsH</fullName>
        <ecNumber evidence="14">3.4.24.-</ecNumber>
    </recommendedName>
</protein>
<keyword evidence="11 14" id="KW-0482">Metalloprotease</keyword>
<evidence type="ECO:0000256" key="7">
    <source>
        <dbReference type="ARBA" id="ARBA00022801"/>
    </source>
</evidence>
<comment type="subcellular location">
    <subcellularLocation>
        <location evidence="14">Cell membrane</location>
        <topology evidence="14">Multi-pass membrane protein</topology>
        <orientation evidence="14">Cytoplasmic side</orientation>
    </subcellularLocation>
    <subcellularLocation>
        <location evidence="1">Membrane</location>
    </subcellularLocation>
</comment>
<comment type="similarity">
    <text evidence="15">Belongs to the AAA ATPase family.</text>
</comment>
<dbReference type="InterPro" id="IPR003960">
    <property type="entry name" value="ATPase_AAA_CS"/>
</dbReference>
<comment type="similarity">
    <text evidence="2 14">In the C-terminal section; belongs to the peptidase M41 family.</text>
</comment>
<keyword evidence="7 14" id="KW-0378">Hydrolase</keyword>
<evidence type="ECO:0000256" key="11">
    <source>
        <dbReference type="ARBA" id="ARBA00023049"/>
    </source>
</evidence>
<feature type="binding site" evidence="14">
    <location>
        <position position="459"/>
    </location>
    <ligand>
        <name>Zn(2+)</name>
        <dbReference type="ChEBI" id="CHEBI:29105"/>
        <note>catalytic</note>
    </ligand>
</feature>
<evidence type="ECO:0000256" key="14">
    <source>
        <dbReference type="HAMAP-Rule" id="MF_01458"/>
    </source>
</evidence>
<dbReference type="CDD" id="cd19501">
    <property type="entry name" value="RecA-like_FtsH"/>
    <property type="match status" value="1"/>
</dbReference>
<dbReference type="InterPro" id="IPR005936">
    <property type="entry name" value="FtsH"/>
</dbReference>
<keyword evidence="9 14" id="KW-0067">ATP-binding</keyword>
<dbReference type="InterPro" id="IPR041569">
    <property type="entry name" value="AAA_lid_3"/>
</dbReference>
<evidence type="ECO:0000313" key="19">
    <source>
        <dbReference type="Proteomes" id="UP000306420"/>
    </source>
</evidence>
<dbReference type="NCBIfam" id="TIGR01241">
    <property type="entry name" value="FtsH_fam"/>
    <property type="match status" value="1"/>
</dbReference>
<gene>
    <name evidence="14" type="primary">ftsH</name>
    <name evidence="18" type="ORF">FEZ33_05535</name>
</gene>
<dbReference type="Proteomes" id="UP000306420">
    <property type="component" value="Unassembled WGS sequence"/>
</dbReference>
<evidence type="ECO:0000256" key="4">
    <source>
        <dbReference type="ARBA" id="ARBA00022692"/>
    </source>
</evidence>
<dbReference type="GO" id="GO:0005524">
    <property type="term" value="F:ATP binding"/>
    <property type="evidence" value="ECO:0007669"/>
    <property type="project" value="UniProtKB-UniRule"/>
</dbReference>
<dbReference type="Gene3D" id="1.10.8.60">
    <property type="match status" value="1"/>
</dbReference>
<evidence type="ECO:0000256" key="13">
    <source>
        <dbReference type="ARBA" id="ARBA00061570"/>
    </source>
</evidence>
<dbReference type="Pfam" id="PF00004">
    <property type="entry name" value="AAA"/>
    <property type="match status" value="1"/>
</dbReference>
<dbReference type="InterPro" id="IPR037219">
    <property type="entry name" value="Peptidase_M41-like"/>
</dbReference>
<dbReference type="Gene3D" id="3.40.50.300">
    <property type="entry name" value="P-loop containing nucleotide triphosphate hydrolases"/>
    <property type="match status" value="1"/>
</dbReference>
<evidence type="ECO:0000256" key="5">
    <source>
        <dbReference type="ARBA" id="ARBA00022723"/>
    </source>
</evidence>
<dbReference type="InterPro" id="IPR003959">
    <property type="entry name" value="ATPase_AAA_core"/>
</dbReference>
<dbReference type="EC" id="3.4.24.-" evidence="14"/>
<dbReference type="FunFam" id="1.20.58.760:FF:000001">
    <property type="entry name" value="ATP-dependent zinc metalloprotease FtsH"/>
    <property type="match status" value="1"/>
</dbReference>
<accession>A0A5R9DXK0</accession>
<proteinExistence type="inferred from homology"/>
<comment type="subunit">
    <text evidence="14">Homohexamer.</text>
</comment>
<evidence type="ECO:0000256" key="10">
    <source>
        <dbReference type="ARBA" id="ARBA00022989"/>
    </source>
</evidence>
<dbReference type="GO" id="GO:0006508">
    <property type="term" value="P:proteolysis"/>
    <property type="evidence" value="ECO:0007669"/>
    <property type="project" value="UniProtKB-KW"/>
</dbReference>
<keyword evidence="10 14" id="KW-1133">Transmembrane helix</keyword>
<evidence type="ECO:0000256" key="15">
    <source>
        <dbReference type="RuleBase" id="RU003651"/>
    </source>
</evidence>
<feature type="compositionally biased region" description="Basic and acidic residues" evidence="16">
    <location>
        <begin position="642"/>
        <end position="681"/>
    </location>
</feature>
<keyword evidence="8 14" id="KW-0862">Zinc</keyword>
<evidence type="ECO:0000256" key="9">
    <source>
        <dbReference type="ARBA" id="ARBA00022840"/>
    </source>
</evidence>
<evidence type="ECO:0000256" key="1">
    <source>
        <dbReference type="ARBA" id="ARBA00004370"/>
    </source>
</evidence>
<comment type="cofactor">
    <cofactor evidence="14">
        <name>Zn(2+)</name>
        <dbReference type="ChEBI" id="CHEBI:29105"/>
    </cofactor>
    <text evidence="14">Binds 1 zinc ion per subunit.</text>
</comment>
<dbReference type="GO" id="GO:0004176">
    <property type="term" value="F:ATP-dependent peptidase activity"/>
    <property type="evidence" value="ECO:0007669"/>
    <property type="project" value="InterPro"/>
</dbReference>
<dbReference type="EMBL" id="VBSP01000015">
    <property type="protein sequence ID" value="TLQ41511.1"/>
    <property type="molecule type" value="Genomic_DNA"/>
</dbReference>
<evidence type="ECO:0000256" key="6">
    <source>
        <dbReference type="ARBA" id="ARBA00022741"/>
    </source>
</evidence>
<evidence type="ECO:0000256" key="16">
    <source>
        <dbReference type="SAM" id="MobiDB-lite"/>
    </source>
</evidence>
<dbReference type="FunFam" id="3.40.50.300:FF:000001">
    <property type="entry name" value="ATP-dependent zinc metalloprotease FtsH"/>
    <property type="match status" value="1"/>
</dbReference>
<feature type="transmembrane region" description="Helical" evidence="14">
    <location>
        <begin position="12"/>
        <end position="33"/>
    </location>
</feature>
<feature type="binding site" evidence="14">
    <location>
        <position position="455"/>
    </location>
    <ligand>
        <name>Zn(2+)</name>
        <dbReference type="ChEBI" id="CHEBI:29105"/>
        <note>catalytic</note>
    </ligand>
</feature>
<dbReference type="InterPro" id="IPR027417">
    <property type="entry name" value="P-loop_NTPase"/>
</dbReference>
<dbReference type="Pfam" id="PF01434">
    <property type="entry name" value="Peptidase_M41"/>
    <property type="match status" value="1"/>
</dbReference>
<evidence type="ECO:0000256" key="8">
    <source>
        <dbReference type="ARBA" id="ARBA00022833"/>
    </source>
</evidence>
<dbReference type="Pfam" id="PF06480">
    <property type="entry name" value="FtsH_ext"/>
    <property type="match status" value="1"/>
</dbReference>
<dbReference type="Pfam" id="PF17862">
    <property type="entry name" value="AAA_lid_3"/>
    <property type="match status" value="1"/>
</dbReference>
<dbReference type="GO" id="GO:0008270">
    <property type="term" value="F:zinc ion binding"/>
    <property type="evidence" value="ECO:0007669"/>
    <property type="project" value="UniProtKB-UniRule"/>
</dbReference>
<keyword evidence="3 14" id="KW-0645">Protease</keyword>
<dbReference type="FunFam" id="1.10.8.60:FF:000001">
    <property type="entry name" value="ATP-dependent zinc metalloprotease FtsH"/>
    <property type="match status" value="1"/>
</dbReference>
<dbReference type="GO" id="GO:0030163">
    <property type="term" value="P:protein catabolic process"/>
    <property type="evidence" value="ECO:0007669"/>
    <property type="project" value="UniProtKB-UniRule"/>
</dbReference>
<feature type="transmembrane region" description="Helical" evidence="14">
    <location>
        <begin position="138"/>
        <end position="159"/>
    </location>
</feature>
<comment type="similarity">
    <text evidence="13 14">In the central section; belongs to the AAA ATPase family.</text>
</comment>
<dbReference type="OrthoDB" id="9809379at2"/>
<organism evidence="18 19">
    <name type="scientific">Ruoffia tabacinasalis</name>
    <dbReference type="NCBI Taxonomy" id="87458"/>
    <lineage>
        <taxon>Bacteria</taxon>
        <taxon>Bacillati</taxon>
        <taxon>Bacillota</taxon>
        <taxon>Bacilli</taxon>
        <taxon>Lactobacillales</taxon>
        <taxon>Aerococcaceae</taxon>
        <taxon>Ruoffia</taxon>
    </lineage>
</organism>
<dbReference type="PROSITE" id="PS00674">
    <property type="entry name" value="AAA"/>
    <property type="match status" value="1"/>
</dbReference>
<dbReference type="InterPro" id="IPR000642">
    <property type="entry name" value="Peptidase_M41"/>
</dbReference>
<feature type="region of interest" description="Disordered" evidence="16">
    <location>
        <begin position="631"/>
        <end position="708"/>
    </location>
</feature>
<evidence type="ECO:0000259" key="17">
    <source>
        <dbReference type="SMART" id="SM00382"/>
    </source>
</evidence>
<dbReference type="SUPFAM" id="SSF52540">
    <property type="entry name" value="P-loop containing nucleoside triphosphate hydrolases"/>
    <property type="match status" value="1"/>
</dbReference>
<dbReference type="SUPFAM" id="SSF140990">
    <property type="entry name" value="FtsH protease domain-like"/>
    <property type="match status" value="1"/>
</dbReference>
<evidence type="ECO:0000256" key="2">
    <source>
        <dbReference type="ARBA" id="ARBA00010044"/>
    </source>
</evidence>
<feature type="compositionally biased region" description="Basic and acidic residues" evidence="16">
    <location>
        <begin position="697"/>
        <end position="708"/>
    </location>
</feature>
<feature type="binding site" evidence="14">
    <location>
        <begin position="233"/>
        <end position="240"/>
    </location>
    <ligand>
        <name>ATP</name>
        <dbReference type="ChEBI" id="CHEBI:30616"/>
    </ligand>
</feature>
<keyword evidence="5 14" id="KW-0479">Metal-binding</keyword>
<dbReference type="Gene3D" id="1.20.58.760">
    <property type="entry name" value="Peptidase M41"/>
    <property type="match status" value="1"/>
</dbReference>
<dbReference type="GO" id="GO:0004222">
    <property type="term" value="F:metalloendopeptidase activity"/>
    <property type="evidence" value="ECO:0007669"/>
    <property type="project" value="InterPro"/>
</dbReference>
<evidence type="ECO:0000256" key="12">
    <source>
        <dbReference type="ARBA" id="ARBA00023136"/>
    </source>
</evidence>
<dbReference type="PANTHER" id="PTHR23076:SF113">
    <property type="entry name" value="ATP-DEPENDENT ZINC METALLOPROTEASE FTSH 1, CHLOROPLASTIC-RELATED"/>
    <property type="match status" value="1"/>
</dbReference>
<keyword evidence="4 14" id="KW-0812">Transmembrane</keyword>
<evidence type="ECO:0000256" key="3">
    <source>
        <dbReference type="ARBA" id="ARBA00022670"/>
    </source>
</evidence>
<reference evidence="18 19" key="1">
    <citation type="submission" date="2019-05" db="EMBL/GenBank/DDBJ databases">
        <title>The metagenome of a microbial culture collection derived from dairy environment covers the genomic content of the human microbiome.</title>
        <authorList>
            <person name="Roder T."/>
            <person name="Wuthrich D."/>
            <person name="Sattari Z."/>
            <person name="Von Ah U."/>
            <person name="Bar C."/>
            <person name="Ronchi F."/>
            <person name="Macpherson A.J."/>
            <person name="Ganal-Vonarburg S.C."/>
            <person name="Bruggmann R."/>
            <person name="Vergeres G."/>
        </authorList>
    </citation>
    <scope>NUCLEOTIDE SEQUENCE [LARGE SCALE GENOMIC DNA]</scope>
    <source>
        <strain evidence="18 19">FAM 24227</strain>
    </source>
</reference>
<comment type="caution">
    <text evidence="18">The sequence shown here is derived from an EMBL/GenBank/DDBJ whole genome shotgun (WGS) entry which is preliminary data.</text>
</comment>
<feature type="binding site" evidence="14">
    <location>
        <position position="531"/>
    </location>
    <ligand>
        <name>Zn(2+)</name>
        <dbReference type="ChEBI" id="CHEBI:29105"/>
        <note>catalytic</note>
    </ligand>
</feature>
<dbReference type="InterPro" id="IPR003593">
    <property type="entry name" value="AAA+_ATPase"/>
</dbReference>
<keyword evidence="12 14" id="KW-0472">Membrane</keyword>
<dbReference type="PANTHER" id="PTHR23076">
    <property type="entry name" value="METALLOPROTEASE M41 FTSH"/>
    <property type="match status" value="1"/>
</dbReference>
<dbReference type="GO" id="GO:0016887">
    <property type="term" value="F:ATP hydrolysis activity"/>
    <property type="evidence" value="ECO:0007669"/>
    <property type="project" value="UniProtKB-UniRule"/>
</dbReference>
<dbReference type="InterPro" id="IPR011546">
    <property type="entry name" value="Pept_M41_FtsH_extracell"/>
</dbReference>
<dbReference type="AlphaFoldDB" id="A0A5R9DXK0"/>
<feature type="active site" evidence="14">
    <location>
        <position position="456"/>
    </location>
</feature>
<dbReference type="GO" id="GO:0005886">
    <property type="term" value="C:plasma membrane"/>
    <property type="evidence" value="ECO:0007669"/>
    <property type="project" value="UniProtKB-SubCell"/>
</dbReference>
<name>A0A5R9DXK0_9LACT</name>
<keyword evidence="6 14" id="KW-0547">Nucleotide-binding</keyword>
<feature type="domain" description="AAA+ ATPase" evidence="17">
    <location>
        <begin position="225"/>
        <end position="364"/>
    </location>
</feature>
<feature type="compositionally biased region" description="Acidic residues" evidence="16">
    <location>
        <begin position="685"/>
        <end position="696"/>
    </location>
</feature>
<comment type="function">
    <text evidence="14">Acts as a processive, ATP-dependent zinc metallopeptidase for both cytoplasmic and membrane proteins. Plays a role in the quality control of integral membrane proteins.</text>
</comment>
<dbReference type="RefSeq" id="WP_138404412.1">
    <property type="nucleotide sequence ID" value="NZ_VBSP01000015.1"/>
</dbReference>
<dbReference type="HAMAP" id="MF_01458">
    <property type="entry name" value="FtsH"/>
    <property type="match status" value="1"/>
</dbReference>
<sequence>MNNRNPNPNRNFFRGTLPYILIFLAIIGMFQVFSGNLGYAGQTEEISSSEFMSELESGNIETFEIQIGSGAYSVHGEYRTPNETVEQEEDNFLQVIQGSNEVSLFETTILGNDATLNMVTDVALENDTTIQTIPESSAGLWLSFLPFLILLIPTFFLIYSMTQQGSGGGKGVMNFGKSKSKDVSKQKVKVRFSDVAGAEEEKQELVEVVEFLKDPDRFTKLGARIPAGVLLEGPPGTGKTLLAKAVAGEAGVPFYSISGSEFVEMFVGVGASRVRDLFENAKKNAPSIIFIDEIDAVGRQRGAGMGGGHDEREQTLNQLLVEMDGFEGNEGIIVMAATNRSDVLDPALLRPGRFDRQILVGNPDVKGREEILLVHSRNKQLANDVDLKVIAQQTPGFSGADLENLLNEAALIAARVDHTSIHAEDIDEAHDRVIAGPAKTNREMSVKQRETVAYHEAGHTIVGMVLSDARVVHKVTIVPRGRAGGYAIMLPKEDQYIITEKELYEQVVGLLGGRAAEEIVFNHQSTGASNDFQQATQIVRSMITEYGMSEKLGTVQYEGNQKPFAGRQYGQSVTYSEQIAYEIDSEIRRITDKALTDAHNIINEHREQLNTIAEKLLEIETLDQRAIKSLFETGEMPAPEDTDSKDKPELPDEPDSFKDAKEKAKDDEDHSETYDRAKEETTYVEPDDLAPSDDTEERNSHINQDRDL</sequence>
<evidence type="ECO:0000313" key="18">
    <source>
        <dbReference type="EMBL" id="TLQ41511.1"/>
    </source>
</evidence>
<dbReference type="SMART" id="SM00382">
    <property type="entry name" value="AAA"/>
    <property type="match status" value="1"/>
</dbReference>